<reference evidence="2" key="1">
    <citation type="submission" date="2017-12" db="EMBL/GenBank/DDBJ databases">
        <title>High-resolution comparative analysis of great ape genomes.</title>
        <authorList>
            <person name="Pollen A."/>
            <person name="Hastie A."/>
            <person name="Hormozdiari F."/>
            <person name="Dougherty M."/>
            <person name="Liu R."/>
            <person name="Chaisson M."/>
            <person name="Hoppe E."/>
            <person name="Hill C."/>
            <person name="Pang A."/>
            <person name="Hillier L."/>
            <person name="Baker C."/>
            <person name="Armstrong J."/>
            <person name="Shendure J."/>
            <person name="Paten B."/>
            <person name="Wilson R."/>
            <person name="Chao H."/>
            <person name="Schneider V."/>
            <person name="Ventura M."/>
            <person name="Kronenberg Z."/>
            <person name="Murali S."/>
            <person name="Gordon D."/>
            <person name="Cantsilieris S."/>
            <person name="Munson K."/>
            <person name="Nelson B."/>
            <person name="Raja A."/>
            <person name="Underwood J."/>
            <person name="Diekhans M."/>
            <person name="Fiddes I."/>
            <person name="Haussler D."/>
            <person name="Eichler E."/>
        </authorList>
    </citation>
    <scope>NUCLEOTIDE SEQUENCE [LARGE SCALE GENOMIC DNA]</scope>
    <source>
        <strain evidence="2">Susie</strain>
    </source>
</reference>
<protein>
    <submittedName>
        <fullName evidence="2">Uncharacterized protein</fullName>
    </submittedName>
</protein>
<sequence>MHAKWHRCPPKAKRHLELLRLNPTGGHSEGIIRTSNSPKKMLSAEVLRVSRAAQGERTHKPSMLAKGDHRASDDHSTKAPASSR</sequence>
<organism evidence="2">
    <name type="scientific">Pongo abelii</name>
    <name type="common">Sumatran orangutan</name>
    <name type="synonym">Pongo pygmaeus abelii</name>
    <dbReference type="NCBI Taxonomy" id="9601"/>
    <lineage>
        <taxon>Eukaryota</taxon>
        <taxon>Metazoa</taxon>
        <taxon>Chordata</taxon>
        <taxon>Craniata</taxon>
        <taxon>Vertebrata</taxon>
        <taxon>Euteleostomi</taxon>
        <taxon>Mammalia</taxon>
        <taxon>Eutheria</taxon>
        <taxon>Euarchontoglires</taxon>
        <taxon>Primates</taxon>
        <taxon>Haplorrhini</taxon>
        <taxon>Catarrhini</taxon>
        <taxon>Hominidae</taxon>
        <taxon>Pongo</taxon>
    </lineage>
</organism>
<dbReference type="AlphaFoldDB" id="A0A2J8RGE2"/>
<evidence type="ECO:0000256" key="1">
    <source>
        <dbReference type="SAM" id="MobiDB-lite"/>
    </source>
</evidence>
<comment type="caution">
    <text evidence="2">The sequence shown here is derived from an EMBL/GenBank/DDBJ whole genome shotgun (WGS) entry which is preliminary data.</text>
</comment>
<evidence type="ECO:0000313" key="2">
    <source>
        <dbReference type="EMBL" id="PNJ07603.1"/>
    </source>
</evidence>
<proteinExistence type="predicted"/>
<accession>A0A2J8RGE2</accession>
<gene>
    <name evidence="2" type="ORF">CR201_G0051083</name>
</gene>
<feature type="compositionally biased region" description="Basic and acidic residues" evidence="1">
    <location>
        <begin position="66"/>
        <end position="77"/>
    </location>
</feature>
<dbReference type="EMBL" id="NDHI03003697">
    <property type="protein sequence ID" value="PNJ07603.1"/>
    <property type="molecule type" value="Genomic_DNA"/>
</dbReference>
<name>A0A2J8RGE2_PONAB</name>
<feature type="region of interest" description="Disordered" evidence="1">
    <location>
        <begin position="51"/>
        <end position="84"/>
    </location>
</feature>